<evidence type="ECO:0000313" key="1">
    <source>
        <dbReference type="EMBL" id="GAG32864.1"/>
    </source>
</evidence>
<dbReference type="SUPFAM" id="SSF51126">
    <property type="entry name" value="Pectin lyase-like"/>
    <property type="match status" value="1"/>
</dbReference>
<dbReference type="EMBL" id="BARS01042813">
    <property type="protein sequence ID" value="GAG32864.1"/>
    <property type="molecule type" value="Genomic_DNA"/>
</dbReference>
<evidence type="ECO:0008006" key="2">
    <source>
        <dbReference type="Google" id="ProtNLM"/>
    </source>
</evidence>
<dbReference type="AlphaFoldDB" id="X0WPE0"/>
<feature type="non-terminal residue" evidence="1">
    <location>
        <position position="251"/>
    </location>
</feature>
<reference evidence="1" key="1">
    <citation type="journal article" date="2014" name="Front. Microbiol.">
        <title>High frequency of phylogenetically diverse reductive dehalogenase-homologous genes in deep subseafloor sedimentary metagenomes.</title>
        <authorList>
            <person name="Kawai M."/>
            <person name="Futagami T."/>
            <person name="Toyoda A."/>
            <person name="Takaki Y."/>
            <person name="Nishi S."/>
            <person name="Hori S."/>
            <person name="Arai W."/>
            <person name="Tsubouchi T."/>
            <person name="Morono Y."/>
            <person name="Uchiyama I."/>
            <person name="Ito T."/>
            <person name="Fujiyama A."/>
            <person name="Inagaki F."/>
            <person name="Takami H."/>
        </authorList>
    </citation>
    <scope>NUCLEOTIDE SEQUENCE</scope>
    <source>
        <strain evidence="1">Expedition CK06-06</strain>
    </source>
</reference>
<accession>X0WPE0</accession>
<feature type="non-terminal residue" evidence="1">
    <location>
        <position position="1"/>
    </location>
</feature>
<comment type="caution">
    <text evidence="1">The sequence shown here is derived from an EMBL/GenBank/DDBJ whole genome shotgun (WGS) entry which is preliminary data.</text>
</comment>
<sequence>YTYINIINNYFSDVYNGFDYGVYFNDGFYIDGPEFDSEFILNYINNEIRNLDYWGYGAYFSQAENYRIVTVLVDSNDFISTLSGSTGYAIYFDGFYYEDEMYDAYFDFDFTNNNIENLTYMGLYISYVENYRFTYIDIINNYISDIYNDFEYGIYIDGCYVDSTDYYSEAFLNVLNNEFRDGAYWAYAVYFYEFGNYHLTVVEIDNNDFISTSSNTLGYGVYFDYLYFDDDMYDTHLYFNATNNVMENLNS</sequence>
<organism evidence="1">
    <name type="scientific">marine sediment metagenome</name>
    <dbReference type="NCBI Taxonomy" id="412755"/>
    <lineage>
        <taxon>unclassified sequences</taxon>
        <taxon>metagenomes</taxon>
        <taxon>ecological metagenomes</taxon>
    </lineage>
</organism>
<protein>
    <recommendedName>
        <fullName evidence="2">Right handed beta helix domain-containing protein</fullName>
    </recommendedName>
</protein>
<gene>
    <name evidence="1" type="ORF">S01H1_64908</name>
</gene>
<name>X0WPE0_9ZZZZ</name>
<dbReference type="InterPro" id="IPR011050">
    <property type="entry name" value="Pectin_lyase_fold/virulence"/>
</dbReference>
<proteinExistence type="predicted"/>